<name>M5U700_9BACT</name>
<evidence type="ECO:0000313" key="1">
    <source>
        <dbReference type="EMBL" id="EMI51713.1"/>
    </source>
</evidence>
<organism evidence="1 2">
    <name type="scientific">Rhodopirellula sallentina SM41</name>
    <dbReference type="NCBI Taxonomy" id="1263870"/>
    <lineage>
        <taxon>Bacteria</taxon>
        <taxon>Pseudomonadati</taxon>
        <taxon>Planctomycetota</taxon>
        <taxon>Planctomycetia</taxon>
        <taxon>Pirellulales</taxon>
        <taxon>Pirellulaceae</taxon>
        <taxon>Rhodopirellula</taxon>
    </lineage>
</organism>
<proteinExistence type="predicted"/>
<accession>M5U700</accession>
<gene>
    <name evidence="1" type="ORF">RSSM_06855</name>
</gene>
<sequence length="40" mass="4781">MHKICLRFLKFHLRRPRITLRPIPTDAFTAVPGCRLHLVR</sequence>
<reference evidence="1 2" key="1">
    <citation type="journal article" date="2013" name="Mar. Genomics">
        <title>Expression of sulfatases in Rhodopirellula baltica and the diversity of sulfatases in the genus Rhodopirellula.</title>
        <authorList>
            <person name="Wegner C.E."/>
            <person name="Richter-Heitmann T."/>
            <person name="Klindworth A."/>
            <person name="Klockow C."/>
            <person name="Richter M."/>
            <person name="Achstetter T."/>
            <person name="Glockner F.O."/>
            <person name="Harder J."/>
        </authorList>
    </citation>
    <scope>NUCLEOTIDE SEQUENCE [LARGE SCALE GENOMIC DNA]</scope>
    <source>
        <strain evidence="1 2">SM41</strain>
    </source>
</reference>
<dbReference type="EMBL" id="ANOH01000489">
    <property type="protein sequence ID" value="EMI51713.1"/>
    <property type="molecule type" value="Genomic_DNA"/>
</dbReference>
<evidence type="ECO:0000313" key="2">
    <source>
        <dbReference type="Proteomes" id="UP000011885"/>
    </source>
</evidence>
<dbReference type="PATRIC" id="fig|1263870.3.peg.7272"/>
<protein>
    <submittedName>
        <fullName evidence="1">Uncharacterized protein</fullName>
    </submittedName>
</protein>
<comment type="caution">
    <text evidence="1">The sequence shown here is derived from an EMBL/GenBank/DDBJ whole genome shotgun (WGS) entry which is preliminary data.</text>
</comment>
<keyword evidence="2" id="KW-1185">Reference proteome</keyword>
<dbReference type="AlphaFoldDB" id="M5U700"/>
<dbReference type="Proteomes" id="UP000011885">
    <property type="component" value="Unassembled WGS sequence"/>
</dbReference>